<evidence type="ECO:0000313" key="3">
    <source>
        <dbReference type="Proteomes" id="UP001163846"/>
    </source>
</evidence>
<gene>
    <name evidence="2" type="ORF">F5878DRAFT_251008</name>
</gene>
<dbReference type="EMBL" id="MU805971">
    <property type="protein sequence ID" value="KAJ3843633.1"/>
    <property type="molecule type" value="Genomic_DNA"/>
</dbReference>
<keyword evidence="3" id="KW-1185">Reference proteome</keyword>
<accession>A0AA38PIP2</accession>
<comment type="caution">
    <text evidence="2">The sequence shown here is derived from an EMBL/GenBank/DDBJ whole genome shotgun (WGS) entry which is preliminary data.</text>
</comment>
<keyword evidence="1" id="KW-0732">Signal</keyword>
<evidence type="ECO:0000313" key="2">
    <source>
        <dbReference type="EMBL" id="KAJ3843633.1"/>
    </source>
</evidence>
<dbReference type="AlphaFoldDB" id="A0AA38PIP2"/>
<name>A0AA38PIP2_9AGAR</name>
<organism evidence="2 3">
    <name type="scientific">Lentinula raphanica</name>
    <dbReference type="NCBI Taxonomy" id="153919"/>
    <lineage>
        <taxon>Eukaryota</taxon>
        <taxon>Fungi</taxon>
        <taxon>Dikarya</taxon>
        <taxon>Basidiomycota</taxon>
        <taxon>Agaricomycotina</taxon>
        <taxon>Agaricomycetes</taxon>
        <taxon>Agaricomycetidae</taxon>
        <taxon>Agaricales</taxon>
        <taxon>Marasmiineae</taxon>
        <taxon>Omphalotaceae</taxon>
        <taxon>Lentinula</taxon>
    </lineage>
</organism>
<feature type="chain" id="PRO_5041291553" evidence="1">
    <location>
        <begin position="23"/>
        <end position="118"/>
    </location>
</feature>
<protein>
    <submittedName>
        <fullName evidence="2">Uncharacterized protein</fullName>
    </submittedName>
</protein>
<evidence type="ECO:0000256" key="1">
    <source>
        <dbReference type="SAM" id="SignalP"/>
    </source>
</evidence>
<sequence length="118" mass="12647">MRTLSWIQLVVFLATSVSRVASLQVSIPESGTRRCDIPVTITRDADDPTEFALSYVEPSIDFQEFVADVTDTAVTPTTVVFIIASPGVFYVELSTDETAATPLATSGTITLDDGLTCP</sequence>
<reference evidence="2" key="1">
    <citation type="submission" date="2022-08" db="EMBL/GenBank/DDBJ databases">
        <authorList>
            <consortium name="DOE Joint Genome Institute"/>
            <person name="Min B."/>
            <person name="Riley R."/>
            <person name="Sierra-Patev S."/>
            <person name="Naranjo-Ortiz M."/>
            <person name="Looney B."/>
            <person name="Konkel Z."/>
            <person name="Slot J.C."/>
            <person name="Sakamoto Y."/>
            <person name="Steenwyk J.L."/>
            <person name="Rokas A."/>
            <person name="Carro J."/>
            <person name="Camarero S."/>
            <person name="Ferreira P."/>
            <person name="Molpeceres G."/>
            <person name="Ruiz-Duenas F.J."/>
            <person name="Serrano A."/>
            <person name="Henrissat B."/>
            <person name="Drula E."/>
            <person name="Hughes K.W."/>
            <person name="Mata J.L."/>
            <person name="Ishikawa N.K."/>
            <person name="Vargas-Isla R."/>
            <person name="Ushijima S."/>
            <person name="Smith C.A."/>
            <person name="Ahrendt S."/>
            <person name="Andreopoulos W."/>
            <person name="He G."/>
            <person name="Labutti K."/>
            <person name="Lipzen A."/>
            <person name="Ng V."/>
            <person name="Sandor L."/>
            <person name="Barry K."/>
            <person name="Martinez A.T."/>
            <person name="Xiao Y."/>
            <person name="Gibbons J.G."/>
            <person name="Terashima K."/>
            <person name="Hibbett D.S."/>
            <person name="Grigoriev I.V."/>
        </authorList>
    </citation>
    <scope>NUCLEOTIDE SEQUENCE</scope>
    <source>
        <strain evidence="2">TFB9207</strain>
    </source>
</reference>
<proteinExistence type="predicted"/>
<feature type="signal peptide" evidence="1">
    <location>
        <begin position="1"/>
        <end position="22"/>
    </location>
</feature>
<dbReference type="Proteomes" id="UP001163846">
    <property type="component" value="Unassembled WGS sequence"/>
</dbReference>